<gene>
    <name evidence="1" type="ORF">VitviT2T_017347</name>
</gene>
<organism evidence="1 2">
    <name type="scientific">Vitis vinifera</name>
    <name type="common">Grape</name>
    <dbReference type="NCBI Taxonomy" id="29760"/>
    <lineage>
        <taxon>Eukaryota</taxon>
        <taxon>Viridiplantae</taxon>
        <taxon>Streptophyta</taxon>
        <taxon>Embryophyta</taxon>
        <taxon>Tracheophyta</taxon>
        <taxon>Spermatophyta</taxon>
        <taxon>Magnoliopsida</taxon>
        <taxon>eudicotyledons</taxon>
        <taxon>Gunneridae</taxon>
        <taxon>Pentapetalae</taxon>
        <taxon>rosids</taxon>
        <taxon>Vitales</taxon>
        <taxon>Vitaceae</taxon>
        <taxon>Viteae</taxon>
        <taxon>Vitis</taxon>
    </lineage>
</organism>
<name>A0ABY9CTV5_VITVI</name>
<proteinExistence type="predicted"/>
<sequence>MGDMGSFIQAAWFRYKRQKDASELKAKENSTTPVFDQGMEQKGAGLAFYAVKLVVSTRRGGIKPMEHDFTVDN</sequence>
<dbReference type="EMBL" id="CP126658">
    <property type="protein sequence ID" value="WJZ98847.1"/>
    <property type="molecule type" value="Genomic_DNA"/>
</dbReference>
<evidence type="ECO:0000313" key="1">
    <source>
        <dbReference type="EMBL" id="WJZ98847.1"/>
    </source>
</evidence>
<dbReference type="Proteomes" id="UP001227230">
    <property type="component" value="Chromosome 11"/>
</dbReference>
<keyword evidence="2" id="KW-1185">Reference proteome</keyword>
<evidence type="ECO:0000313" key="2">
    <source>
        <dbReference type="Proteomes" id="UP001227230"/>
    </source>
</evidence>
<protein>
    <submittedName>
        <fullName evidence="1">Uncharacterized protein</fullName>
    </submittedName>
</protein>
<reference evidence="1 2" key="1">
    <citation type="journal article" date="2023" name="Hortic Res">
        <title>The complete reference genome for grapevine (Vitis vinifera L.) genetics and breeding.</title>
        <authorList>
            <person name="Shi X."/>
            <person name="Cao S."/>
            <person name="Wang X."/>
            <person name="Huang S."/>
            <person name="Wang Y."/>
            <person name="Liu Z."/>
            <person name="Liu W."/>
            <person name="Leng X."/>
            <person name="Peng Y."/>
            <person name="Wang N."/>
            <person name="Wang Y."/>
            <person name="Ma Z."/>
            <person name="Xu X."/>
            <person name="Zhang F."/>
            <person name="Xue H."/>
            <person name="Zhong H."/>
            <person name="Wang Y."/>
            <person name="Zhang K."/>
            <person name="Velt A."/>
            <person name="Avia K."/>
            <person name="Holtgrawe D."/>
            <person name="Grimplet J."/>
            <person name="Matus J.T."/>
            <person name="Ware D."/>
            <person name="Wu X."/>
            <person name="Wang H."/>
            <person name="Liu C."/>
            <person name="Fang Y."/>
            <person name="Rustenholz C."/>
            <person name="Cheng Z."/>
            <person name="Xiao H."/>
            <person name="Zhou Y."/>
        </authorList>
    </citation>
    <scope>NUCLEOTIDE SEQUENCE [LARGE SCALE GENOMIC DNA]</scope>
    <source>
        <strain evidence="2">cv. Pinot noir / PN40024</strain>
        <tissue evidence="1">Leaf</tissue>
    </source>
</reference>
<accession>A0ABY9CTV5</accession>